<reference evidence="3 4" key="1">
    <citation type="submission" date="2016-12" db="EMBL/GenBank/DDBJ databases">
        <authorList>
            <person name="Song W.-J."/>
            <person name="Kurnit D.M."/>
        </authorList>
    </citation>
    <scope>NUCLEOTIDE SEQUENCE [LARGE SCALE GENOMIC DNA]</scope>
    <source>
        <strain evidence="3 4">DSM 11393</strain>
    </source>
</reference>
<evidence type="ECO:0000313" key="3">
    <source>
        <dbReference type="EMBL" id="SHN56560.1"/>
    </source>
</evidence>
<evidence type="ECO:0000256" key="1">
    <source>
        <dbReference type="ARBA" id="ARBA00022741"/>
    </source>
</evidence>
<dbReference type="OrthoDB" id="14083at2"/>
<keyword evidence="1" id="KW-0547">Nucleotide-binding</keyword>
<dbReference type="AlphaFoldDB" id="A0A1M7SDJ1"/>
<organism evidence="3 4">
    <name type="scientific">Desulfovibrio litoralis DSM 11393</name>
    <dbReference type="NCBI Taxonomy" id="1121455"/>
    <lineage>
        <taxon>Bacteria</taxon>
        <taxon>Pseudomonadati</taxon>
        <taxon>Thermodesulfobacteriota</taxon>
        <taxon>Desulfovibrionia</taxon>
        <taxon>Desulfovibrionales</taxon>
        <taxon>Desulfovibrionaceae</taxon>
        <taxon>Desulfovibrio</taxon>
    </lineage>
</organism>
<dbReference type="CDD" id="cd00077">
    <property type="entry name" value="HDc"/>
    <property type="match status" value="1"/>
</dbReference>
<protein>
    <submittedName>
        <fullName evidence="3">Poly(A) polymerase</fullName>
    </submittedName>
</protein>
<gene>
    <name evidence="3" type="ORF">SAMN02745728_00807</name>
</gene>
<dbReference type="SUPFAM" id="SSF81891">
    <property type="entry name" value="Poly A polymerase C-terminal region-like"/>
    <property type="match status" value="1"/>
</dbReference>
<name>A0A1M7SDJ1_9BACT</name>
<dbReference type="InterPro" id="IPR050124">
    <property type="entry name" value="tRNA_CCA-adding_enzyme"/>
</dbReference>
<dbReference type="STRING" id="1121455.SAMN02745728_00807"/>
<dbReference type="RefSeq" id="WP_072696494.1">
    <property type="nucleotide sequence ID" value="NZ_FRDI01000003.1"/>
</dbReference>
<dbReference type="GO" id="GO:0000166">
    <property type="term" value="F:nucleotide binding"/>
    <property type="evidence" value="ECO:0007669"/>
    <property type="project" value="UniProtKB-KW"/>
</dbReference>
<dbReference type="Proteomes" id="UP000186469">
    <property type="component" value="Unassembled WGS sequence"/>
</dbReference>
<dbReference type="Pfam" id="PF01966">
    <property type="entry name" value="HD"/>
    <property type="match status" value="1"/>
</dbReference>
<dbReference type="EMBL" id="FRDI01000003">
    <property type="protein sequence ID" value="SHN56560.1"/>
    <property type="molecule type" value="Genomic_DNA"/>
</dbReference>
<keyword evidence="4" id="KW-1185">Reference proteome</keyword>
<evidence type="ECO:0000259" key="2">
    <source>
        <dbReference type="Pfam" id="PF01966"/>
    </source>
</evidence>
<dbReference type="PANTHER" id="PTHR47545:SF1">
    <property type="entry name" value="MULTIFUNCTIONAL CCA PROTEIN"/>
    <property type="match status" value="1"/>
</dbReference>
<dbReference type="InterPro" id="IPR003607">
    <property type="entry name" value="HD/PDEase_dom"/>
</dbReference>
<dbReference type="Gene3D" id="1.10.3090.10">
    <property type="entry name" value="cca-adding enzyme, domain 2"/>
    <property type="match status" value="1"/>
</dbReference>
<sequence length="450" mass="50816">MNSAYKEALSIAKILMRNGFDAYVVNAKLQSEILEASEENGIMPAVDIACKASFDDLKPLFSSLNSSFDLGVVGVLESNNVQITFYSLNSADSANPENLFIWITPGMLKRMQQAGMANVGLSRGCTPISQNEFEGFNDFSSGFVSIVGLPEQTIKRDYLLGLRALRYAANYELPIEPLTWMAILRSAQDLLDYTSPNDFIKEWRLVEPKKMWKFAQLLFDAHILHGIIPEVSALSRVMQTRNDSSDATENVFDHTIACMKHYPQGEWEDDWLGTFAVFFHDVGKLYTADYFRGLWTFYQHHTVGAQIVRSILKRLNIPADESAAICHLVKHHIAFSFTLTDRGLRKFNQIDDNKRIMAMYQADIKSRDGSYTAYNHNIKYLEKALNPESMNEPLLNGNEIMDFSGFEPGKEIGEIRDALLKAQISGEVKSIPDAVDFVMALVKSIKEKKK</sequence>
<evidence type="ECO:0000313" key="4">
    <source>
        <dbReference type="Proteomes" id="UP000186469"/>
    </source>
</evidence>
<feature type="domain" description="HD" evidence="2">
    <location>
        <begin position="275"/>
        <end position="337"/>
    </location>
</feature>
<accession>A0A1M7SDJ1</accession>
<dbReference type="PANTHER" id="PTHR47545">
    <property type="entry name" value="MULTIFUNCTIONAL CCA PROTEIN"/>
    <property type="match status" value="1"/>
</dbReference>
<proteinExistence type="predicted"/>
<dbReference type="InterPro" id="IPR006674">
    <property type="entry name" value="HD_domain"/>
</dbReference>